<dbReference type="Proteomes" id="UP001356427">
    <property type="component" value="Unassembled WGS sequence"/>
</dbReference>
<dbReference type="SUPFAM" id="SSF48371">
    <property type="entry name" value="ARM repeat"/>
    <property type="match status" value="2"/>
</dbReference>
<dbReference type="GO" id="GO:0006611">
    <property type="term" value="P:protein export from nucleus"/>
    <property type="evidence" value="ECO:0007669"/>
    <property type="project" value="InterPro"/>
</dbReference>
<feature type="compositionally biased region" description="Basic and acidic residues" evidence="10">
    <location>
        <begin position="776"/>
        <end position="785"/>
    </location>
</feature>
<feature type="region of interest" description="Disordered" evidence="10">
    <location>
        <begin position="198"/>
        <end position="243"/>
    </location>
</feature>
<keyword evidence="3" id="KW-0813">Transport</keyword>
<dbReference type="SMART" id="SM01102">
    <property type="entry name" value="CRM1_C"/>
    <property type="match status" value="1"/>
</dbReference>
<feature type="compositionally biased region" description="Basic residues" evidence="10">
    <location>
        <begin position="216"/>
        <end position="229"/>
    </location>
</feature>
<feature type="coiled-coil region" evidence="9">
    <location>
        <begin position="540"/>
        <end position="567"/>
    </location>
</feature>
<feature type="compositionally biased region" description="Low complexity" evidence="10">
    <location>
        <begin position="802"/>
        <end position="815"/>
    </location>
</feature>
<feature type="region of interest" description="Disordered" evidence="10">
    <location>
        <begin position="662"/>
        <end position="825"/>
    </location>
</feature>
<dbReference type="Gene3D" id="1.25.10.10">
    <property type="entry name" value="Leucine-rich Repeat Variant"/>
    <property type="match status" value="1"/>
</dbReference>
<dbReference type="PANTHER" id="PTHR11223">
    <property type="entry name" value="EXPORTIN 1/5"/>
    <property type="match status" value="1"/>
</dbReference>
<dbReference type="Pfam" id="PF18787">
    <property type="entry name" value="CRM1_repeat_3"/>
    <property type="match status" value="1"/>
</dbReference>
<dbReference type="InterPro" id="IPR040485">
    <property type="entry name" value="XPO1_repeat_3"/>
</dbReference>
<dbReference type="InterPro" id="IPR041235">
    <property type="entry name" value="Exp1_repeat_2"/>
</dbReference>
<feature type="region of interest" description="Disordered" evidence="10">
    <location>
        <begin position="156"/>
        <end position="186"/>
    </location>
</feature>
<evidence type="ECO:0000256" key="4">
    <source>
        <dbReference type="ARBA" id="ARBA00022816"/>
    </source>
</evidence>
<feature type="compositionally biased region" description="Polar residues" evidence="10">
    <location>
        <begin position="816"/>
        <end position="825"/>
    </location>
</feature>
<feature type="compositionally biased region" description="Basic and acidic residues" evidence="10">
    <location>
        <begin position="745"/>
        <end position="768"/>
    </location>
</feature>
<evidence type="ECO:0000313" key="13">
    <source>
        <dbReference type="Proteomes" id="UP001356427"/>
    </source>
</evidence>
<name>A0AAN8QK08_9TELE</name>
<evidence type="ECO:0000256" key="7">
    <source>
        <dbReference type="ARBA" id="ARBA00073514"/>
    </source>
</evidence>
<feature type="compositionally biased region" description="Basic and acidic residues" evidence="10">
    <location>
        <begin position="230"/>
        <end position="239"/>
    </location>
</feature>
<dbReference type="FunFam" id="1.25.10.10:FF:001255">
    <property type="entry name" value="Exportin 1"/>
    <property type="match status" value="1"/>
</dbReference>
<dbReference type="PANTHER" id="PTHR11223:SF16">
    <property type="entry name" value="EXPORTIN 1 (CRM1 HOMOLOG, YEAST) A"/>
    <property type="match status" value="1"/>
</dbReference>
<dbReference type="InterPro" id="IPR041123">
    <property type="entry name" value="CRM1_repeat"/>
</dbReference>
<keyword evidence="13" id="KW-1185">Reference proteome</keyword>
<evidence type="ECO:0000256" key="8">
    <source>
        <dbReference type="ARBA" id="ARBA00075318"/>
    </source>
</evidence>
<dbReference type="SMART" id="SM00913">
    <property type="entry name" value="IBN_N"/>
    <property type="match status" value="1"/>
</dbReference>
<proteinExistence type="inferred from homology"/>
<dbReference type="InterPro" id="IPR016024">
    <property type="entry name" value="ARM-type_fold"/>
</dbReference>
<evidence type="ECO:0000256" key="9">
    <source>
        <dbReference type="SAM" id="Coils"/>
    </source>
</evidence>
<organism evidence="12 13">
    <name type="scientific">Coregonus suidteri</name>
    <dbReference type="NCBI Taxonomy" id="861788"/>
    <lineage>
        <taxon>Eukaryota</taxon>
        <taxon>Metazoa</taxon>
        <taxon>Chordata</taxon>
        <taxon>Craniata</taxon>
        <taxon>Vertebrata</taxon>
        <taxon>Euteleostomi</taxon>
        <taxon>Actinopterygii</taxon>
        <taxon>Neopterygii</taxon>
        <taxon>Teleostei</taxon>
        <taxon>Protacanthopterygii</taxon>
        <taxon>Salmoniformes</taxon>
        <taxon>Salmonidae</taxon>
        <taxon>Coregoninae</taxon>
        <taxon>Coregonus</taxon>
    </lineage>
</organism>
<dbReference type="InterPro" id="IPR045065">
    <property type="entry name" value="XPO1/5"/>
</dbReference>
<dbReference type="GO" id="GO:0051028">
    <property type="term" value="P:mRNA transport"/>
    <property type="evidence" value="ECO:0007669"/>
    <property type="project" value="UniProtKB-KW"/>
</dbReference>
<gene>
    <name evidence="12" type="ORF">J4Q44_G00284160</name>
</gene>
<evidence type="ECO:0000256" key="5">
    <source>
        <dbReference type="ARBA" id="ARBA00022927"/>
    </source>
</evidence>
<dbReference type="Pfam" id="PF18784">
    <property type="entry name" value="CRM1_repeat_2"/>
    <property type="match status" value="1"/>
</dbReference>
<dbReference type="GO" id="GO:0000055">
    <property type="term" value="P:ribosomal large subunit export from nucleus"/>
    <property type="evidence" value="ECO:0007669"/>
    <property type="project" value="TreeGrafter"/>
</dbReference>
<comment type="caution">
    <text evidence="12">The sequence shown here is derived from an EMBL/GenBank/DDBJ whole genome shotgun (WGS) entry which is preliminary data.</text>
</comment>
<dbReference type="InterPro" id="IPR014877">
    <property type="entry name" value="XPO1_C_dom"/>
</dbReference>
<dbReference type="GO" id="GO:0031267">
    <property type="term" value="F:small GTPase binding"/>
    <property type="evidence" value="ECO:0007669"/>
    <property type="project" value="InterPro"/>
</dbReference>
<dbReference type="PROSITE" id="PS50166">
    <property type="entry name" value="IMPORTIN_B_NT"/>
    <property type="match status" value="1"/>
</dbReference>
<dbReference type="Pfam" id="PF10595">
    <property type="entry name" value="FAM161A_B"/>
    <property type="match status" value="1"/>
</dbReference>
<protein>
    <recommendedName>
        <fullName evidence="7">Exportin-1</fullName>
    </recommendedName>
    <alternativeName>
        <fullName evidence="8">Chromosome region maintenance 1 protein homolog</fullName>
    </alternativeName>
</protein>
<reference evidence="12 13" key="1">
    <citation type="submission" date="2021-04" db="EMBL/GenBank/DDBJ databases">
        <authorList>
            <person name="De Guttry C."/>
            <person name="Zahm M."/>
            <person name="Klopp C."/>
            <person name="Cabau C."/>
            <person name="Louis A."/>
            <person name="Berthelot C."/>
            <person name="Parey E."/>
            <person name="Roest Crollius H."/>
            <person name="Montfort J."/>
            <person name="Robinson-Rechavi M."/>
            <person name="Bucao C."/>
            <person name="Bouchez O."/>
            <person name="Gislard M."/>
            <person name="Lluch J."/>
            <person name="Milhes M."/>
            <person name="Lampietro C."/>
            <person name="Lopez Roques C."/>
            <person name="Donnadieu C."/>
            <person name="Braasch I."/>
            <person name="Desvignes T."/>
            <person name="Postlethwait J."/>
            <person name="Bobe J."/>
            <person name="Wedekind C."/>
            <person name="Guiguen Y."/>
        </authorList>
    </citation>
    <scope>NUCLEOTIDE SEQUENCE [LARGE SCALE GENOMIC DNA]</scope>
    <source>
        <strain evidence="12">Cs_M1</strain>
        <tissue evidence="12">Blood</tissue>
    </source>
</reference>
<feature type="compositionally biased region" description="Polar residues" evidence="10">
    <location>
        <begin position="678"/>
        <end position="687"/>
    </location>
</feature>
<keyword evidence="5" id="KW-0653">Protein transport</keyword>
<feature type="domain" description="Importin N-terminal" evidence="11">
    <location>
        <begin position="870"/>
        <end position="936"/>
    </location>
</feature>
<accession>A0AAN8QK08</accession>
<comment type="subcellular location">
    <subcellularLocation>
        <location evidence="1">Nucleus</location>
    </subcellularLocation>
</comment>
<dbReference type="Pfam" id="PF03810">
    <property type="entry name" value="IBN_N"/>
    <property type="match status" value="1"/>
</dbReference>
<dbReference type="Pfam" id="PF18777">
    <property type="entry name" value="CRM1_repeat"/>
    <property type="match status" value="1"/>
</dbReference>
<evidence type="ECO:0000313" key="12">
    <source>
        <dbReference type="EMBL" id="KAK6300318.1"/>
    </source>
</evidence>
<sequence length="1891" mass="217607">MPNAHRANVLVTSCLKTPVDPHTKAPLALYERQRALPYSSAAGHVHNRDYEKELQYDDSGSEYGDGDAPGKGSPLMIKDYRVTGDHINLREFYFSNEEYYRKLEELKRAHLRTMAELEGMYRKKLELKGAPPSKTSYLKISPMPVRRLRKAHSALELRRGSGLSDTSDEEGAVDNNVEKGLQSSPKEHIKNMWQDFKLSPRQRHPSTSSLQSLIGGHKKGIKGKDRKQGRKDVKHEPWKPRVTVPKPFHMTLRENQKRQKGVKTRSEIELENAALRKQLEELTECQHKFRASSVPAHVRLPLYEELHERDEARRAMREREQQRLCATQRPFSFLERERLKREQREEQLRNLQPISQERVRPFRAKPVPKAVYEAASGEQLKEEQLYRAIKMQMRAQELLHSASMPPSMLARHLSERKRAKNEARGDTAGSEDDNSAPYRPKINPEVPDFDASYRRFKKQLESRRDVKPLTTCEPFQLRTSQIPSHRERILADIEKEQMSPRAKRWPYVSTAGPVRSHNSSLCSSLSGSLEQLPAKVTDASKKRQEAVRKVLEQRKKAEEEEERWSERQKQRVKKLAKVVSKCAQANDAHVPLSQTNQSKLKQFRKQDFQRRKEYKEEMREIQERVKGRPLLLEQVAQMNAKHAAEKRYTDTLRGCGLSEDFVSGKVPKSQWPGGQESACRTSFSSDSKQSEKDETDTPAIYNMVFQDDYPDDYEDSFADQEQEGEQEAEKDELKSKKEEDEDGGHDEAGREREDIGHYSDDGDNSDDHYSDDDDHYSDASEHYLPLEDENNEGSDIIKRPKSSQSSPSYRSGQHSRNSQKNKSSMPANMTMLADHAARQLLDFSQKLDINLLDNVVNSMYYDVGSQQRMAQEVLTNLKDHPDAWTRVDTILEFSQNMKTKYYALQILETVIKTRWKILPRNQCEGIKKYVVGLIIKTSSDAANVEKDGVYIAKLNMILVQILKQEWPKHWPTFISDIVGASRTSESLCQNNMIILKLLSEEVFDFSSGQMTQVKAKHLKDSMCNEFSQIFQLCQFVMENSQNAPLVQATLETLLRFLNWIPLGYIFETKLISTLVYKFLNVPMFRNVTLKCLTEIAGVSVNQYGSVSSNSTHHFGYEMLPLNTNIRLAYSNGKDDEQNFIQNLSLFLCTFLKEHGQLIEKRPNLRETLMEALHYMLLVSEVEETEIFKICLEYWNHLAAELYRESPFSTSTSPLLSGSQHFDVPPRRHLYLPVLSKVRTLMVSRMAKPEEVLVVENDQGEVVREFMKDTDSINLYKNMRETLVYLTHLDYADTERIMTEKLHNQVNGTEWSWRNLNTLCWAIGSISGAMHEEDEKRFLVTVIKDLLGLCEQKRGKDNKAIIASNIMYIVGQYPRFLRAHWKFLKTVVNKLFEFMHETHDGVQDMACDTFIKIAQKCRRHFVQVQVGEVMPFIDEILNNINTIICDLQPQQVHTFYEAVGYMIGAQTDQAVQEHLIEKYMLLPNQVWDSIIQQATKNVDILKDAETVRQLGSILKTNVRACKAVGHPFVVQLGRIYLDMLNVYKCLSENISSAIQTNGEMVTKQPLIRSMRTVKRETLKLISGWVSRSNDPQMVGENFVPPLLEAVLIDYQRNVPAAREPEVLSTMATIVNKLGGHITGEIPKIFDAVFECTLNMINKDFEEYPEHRTHFFYLLQAVNSQCFPAFLSIPPAQFKLVLDSIIWAFKHTMRNVADTGLQILYTLLQNVAQEEAAAQSFYQTYFCDILQHIFSVVTDTSHTAGLTMHASILAYMFNLVEEGKISAALNPASQNNQGYVQEYVANLLKTAFPHLQDAQVKVFVTGLFSLNQDIPAFKEHLRDFLVQIKEFAGEDTTDLFLEERETSLRQAQEEKHKLQMSVPGILNPHEIPEEMCD</sequence>
<dbReference type="Pfam" id="PF08767">
    <property type="entry name" value="CRM1_C"/>
    <property type="match status" value="1"/>
</dbReference>
<evidence type="ECO:0000256" key="10">
    <source>
        <dbReference type="SAM" id="MobiDB-lite"/>
    </source>
</evidence>
<evidence type="ECO:0000256" key="1">
    <source>
        <dbReference type="ARBA" id="ARBA00004123"/>
    </source>
</evidence>
<dbReference type="InterPro" id="IPR013598">
    <property type="entry name" value="Exportin-1/Importin-b-like"/>
</dbReference>
<dbReference type="InterPro" id="IPR019579">
    <property type="entry name" value="FAM161A/B"/>
</dbReference>
<keyword evidence="6" id="KW-0539">Nucleus</keyword>
<keyword evidence="4" id="KW-0509">mRNA transport</keyword>
<comment type="similarity">
    <text evidence="2">Belongs to the exportin family.</text>
</comment>
<dbReference type="EMBL" id="JAGTTL010000027">
    <property type="protein sequence ID" value="KAK6300318.1"/>
    <property type="molecule type" value="Genomic_DNA"/>
</dbReference>
<evidence type="ECO:0000256" key="2">
    <source>
        <dbReference type="ARBA" id="ARBA00009466"/>
    </source>
</evidence>
<dbReference type="GO" id="GO:0005049">
    <property type="term" value="F:nuclear export signal receptor activity"/>
    <property type="evidence" value="ECO:0007669"/>
    <property type="project" value="InterPro"/>
</dbReference>
<dbReference type="GO" id="GO:0005634">
    <property type="term" value="C:nucleus"/>
    <property type="evidence" value="ECO:0007669"/>
    <property type="project" value="UniProtKB-SubCell"/>
</dbReference>
<evidence type="ECO:0000256" key="6">
    <source>
        <dbReference type="ARBA" id="ARBA00023242"/>
    </source>
</evidence>
<dbReference type="Pfam" id="PF08389">
    <property type="entry name" value="Xpo1"/>
    <property type="match status" value="1"/>
</dbReference>
<feature type="compositionally biased region" description="Acidic residues" evidence="10">
    <location>
        <begin position="708"/>
        <end position="730"/>
    </location>
</feature>
<dbReference type="GO" id="GO:0005737">
    <property type="term" value="C:cytoplasm"/>
    <property type="evidence" value="ECO:0007669"/>
    <property type="project" value="TreeGrafter"/>
</dbReference>
<evidence type="ECO:0000256" key="3">
    <source>
        <dbReference type="ARBA" id="ARBA00022448"/>
    </source>
</evidence>
<dbReference type="GO" id="GO:0000056">
    <property type="term" value="P:ribosomal small subunit export from nucleus"/>
    <property type="evidence" value="ECO:0007669"/>
    <property type="project" value="TreeGrafter"/>
</dbReference>
<keyword evidence="9" id="KW-0175">Coiled coil</keyword>
<feature type="region of interest" description="Disordered" evidence="10">
    <location>
        <begin position="409"/>
        <end position="447"/>
    </location>
</feature>
<dbReference type="InterPro" id="IPR001494">
    <property type="entry name" value="Importin-beta_N"/>
</dbReference>
<evidence type="ECO:0000259" key="11">
    <source>
        <dbReference type="PROSITE" id="PS50166"/>
    </source>
</evidence>
<dbReference type="InterPro" id="IPR011989">
    <property type="entry name" value="ARM-like"/>
</dbReference>